<accession>A0A3M8H5K8</accession>
<evidence type="ECO:0000313" key="2">
    <source>
        <dbReference type="EMBL" id="RNC97494.1"/>
    </source>
</evidence>
<keyword evidence="1" id="KW-0472">Membrane</keyword>
<name>A0A3M8H5K8_9BACI</name>
<dbReference type="OrthoDB" id="2733299at2"/>
<keyword evidence="1" id="KW-0812">Transmembrane</keyword>
<feature type="transmembrane region" description="Helical" evidence="1">
    <location>
        <begin position="43"/>
        <end position="65"/>
    </location>
</feature>
<feature type="transmembrane region" description="Helical" evidence="1">
    <location>
        <begin position="94"/>
        <end position="115"/>
    </location>
</feature>
<comment type="caution">
    <text evidence="2">The sequence shown here is derived from an EMBL/GenBank/DDBJ whole genome shotgun (WGS) entry which is preliminary data.</text>
</comment>
<feature type="transmembrane region" description="Helical" evidence="1">
    <location>
        <begin position="122"/>
        <end position="143"/>
    </location>
</feature>
<dbReference type="Proteomes" id="UP000279909">
    <property type="component" value="Unassembled WGS sequence"/>
</dbReference>
<proteinExistence type="predicted"/>
<feature type="transmembrane region" description="Helical" evidence="1">
    <location>
        <begin position="6"/>
        <end position="31"/>
    </location>
</feature>
<keyword evidence="3" id="KW-1185">Reference proteome</keyword>
<dbReference type="AlphaFoldDB" id="A0A3M8H5K8"/>
<organism evidence="2 3">
    <name type="scientific">Lysinibacillus halotolerans</name>
    <dbReference type="NCBI Taxonomy" id="1368476"/>
    <lineage>
        <taxon>Bacteria</taxon>
        <taxon>Bacillati</taxon>
        <taxon>Bacillota</taxon>
        <taxon>Bacilli</taxon>
        <taxon>Bacillales</taxon>
        <taxon>Bacillaceae</taxon>
        <taxon>Lysinibacillus</taxon>
    </lineage>
</organism>
<feature type="transmembrane region" description="Helical" evidence="1">
    <location>
        <begin position="155"/>
        <end position="175"/>
    </location>
</feature>
<keyword evidence="1" id="KW-1133">Transmembrane helix</keyword>
<evidence type="ECO:0000256" key="1">
    <source>
        <dbReference type="SAM" id="Phobius"/>
    </source>
</evidence>
<reference evidence="2 3" key="1">
    <citation type="journal article" date="2014" name="Int. J. Syst. Evol. Microbiol.">
        <title>Lysinibacillus halotolerans sp. nov., isolated from saline-alkaline soil.</title>
        <authorList>
            <person name="Kong D."/>
            <person name="Wang Y."/>
            <person name="Zhao B."/>
            <person name="Li Y."/>
            <person name="Song J."/>
            <person name="Zhai Y."/>
            <person name="Zhang C."/>
            <person name="Wang H."/>
            <person name="Chen X."/>
            <person name="Zhao B."/>
            <person name="Ruan Z."/>
        </authorList>
    </citation>
    <scope>NUCLEOTIDE SEQUENCE [LARGE SCALE GENOMIC DNA]</scope>
    <source>
        <strain evidence="2 3">MCCC 1A12703</strain>
    </source>
</reference>
<protein>
    <recommendedName>
        <fullName evidence="4">VanZ family protein</fullName>
    </recommendedName>
</protein>
<dbReference type="EMBL" id="RHLQ01000047">
    <property type="protein sequence ID" value="RNC97494.1"/>
    <property type="molecule type" value="Genomic_DNA"/>
</dbReference>
<sequence length="189" mass="21721">MMSSTYILYNIVPLGFLFLLMYIFIDILLDYFRKSKSSNVRRILIYSFLFYCISLIQIKFGGITIPPQNPNDIHSSFLSSNDWFGIYDTMHINISIWSSILLFIPLGIYLTVLIHSNNLKKLGFMIVISCLGIDISRLLFEWFGLVMSHYNMMEIIYLLCNIAGGILGFILVNFARKAILSDNVSEAEV</sequence>
<gene>
    <name evidence="2" type="ORF">EC501_15100</name>
</gene>
<evidence type="ECO:0008006" key="4">
    <source>
        <dbReference type="Google" id="ProtNLM"/>
    </source>
</evidence>
<evidence type="ECO:0000313" key="3">
    <source>
        <dbReference type="Proteomes" id="UP000279909"/>
    </source>
</evidence>